<name>A0A6P0U894_9FLAO</name>
<dbReference type="PROSITE" id="PS51176">
    <property type="entry name" value="PDH_ADH"/>
    <property type="match status" value="1"/>
</dbReference>
<organism evidence="3 4">
    <name type="scientific">Muriicola jejuensis</name>
    <dbReference type="NCBI Taxonomy" id="504488"/>
    <lineage>
        <taxon>Bacteria</taxon>
        <taxon>Pseudomonadati</taxon>
        <taxon>Bacteroidota</taxon>
        <taxon>Flavobacteriia</taxon>
        <taxon>Flavobacteriales</taxon>
        <taxon>Flavobacteriaceae</taxon>
        <taxon>Muriicola</taxon>
    </lineage>
</organism>
<dbReference type="NCBIfam" id="NF006307">
    <property type="entry name" value="PRK08507.1"/>
    <property type="match status" value="1"/>
</dbReference>
<accession>A0A6P0U894</accession>
<evidence type="ECO:0000256" key="1">
    <source>
        <dbReference type="ARBA" id="ARBA00023002"/>
    </source>
</evidence>
<dbReference type="EC" id="1.3.1.12" evidence="3"/>
<dbReference type="SUPFAM" id="SSF48179">
    <property type="entry name" value="6-phosphogluconate dehydrogenase C-terminal domain-like"/>
    <property type="match status" value="1"/>
</dbReference>
<dbReference type="InterPro" id="IPR008927">
    <property type="entry name" value="6-PGluconate_DH-like_C_sf"/>
</dbReference>
<sequence length="288" mass="31963">MKIGIIGVGLIGGSFARDLKRVLPDAEIFGMDNNPDHLKTALELGIIDSAGKGSSLAEAEIVFLAIPVDAAVRELPSLLNTVGDETLVIDAGSTKSLICAVVSNHPKRRNFMACHPIAGTEFSGPRAALEGLYEGKTNIICEVEKTAFKLQEKALDLFSRIGMRIRYMNPEAHDKHIAYVSHLSHISSFMLGKTVIEKEKNERDIFDMAGSGFESTVRLAKSSPAMWTPIFEQNRENVLETLREYIQNLEAFRKKLADDDMEGIYREMEDTNKIREILKGIPLNKKEA</sequence>
<comment type="caution">
    <text evidence="3">The sequence shown here is derived from an EMBL/GenBank/DDBJ whole genome shotgun (WGS) entry which is preliminary data.</text>
</comment>
<dbReference type="InterPro" id="IPR050812">
    <property type="entry name" value="Preph/Arog_dehydrog"/>
</dbReference>
<dbReference type="Gene3D" id="1.10.3660.10">
    <property type="entry name" value="6-phosphogluconate dehydrogenase C-terminal like domain"/>
    <property type="match status" value="1"/>
</dbReference>
<dbReference type="Gene3D" id="3.40.50.720">
    <property type="entry name" value="NAD(P)-binding Rossmann-like Domain"/>
    <property type="match status" value="1"/>
</dbReference>
<dbReference type="GO" id="GO:0070403">
    <property type="term" value="F:NAD+ binding"/>
    <property type="evidence" value="ECO:0007669"/>
    <property type="project" value="InterPro"/>
</dbReference>
<dbReference type="Pfam" id="PF20463">
    <property type="entry name" value="PDH_C"/>
    <property type="match status" value="1"/>
</dbReference>
<evidence type="ECO:0000313" key="4">
    <source>
        <dbReference type="Proteomes" id="UP000468443"/>
    </source>
</evidence>
<dbReference type="AlphaFoldDB" id="A0A6P0U894"/>
<dbReference type="EMBL" id="JAABOP010000001">
    <property type="protein sequence ID" value="NER09365.1"/>
    <property type="molecule type" value="Genomic_DNA"/>
</dbReference>
<reference evidence="3 4" key="1">
    <citation type="submission" date="2020-01" db="EMBL/GenBank/DDBJ databases">
        <title>Muriicola jejuensis KCTC 22299.</title>
        <authorList>
            <person name="Wang G."/>
        </authorList>
    </citation>
    <scope>NUCLEOTIDE SEQUENCE [LARGE SCALE GENOMIC DNA]</scope>
    <source>
        <strain evidence="3 4">KCTC 22299</strain>
    </source>
</reference>
<dbReference type="FunFam" id="3.40.50.720:FF:000208">
    <property type="entry name" value="Prephenate dehydrogenase"/>
    <property type="match status" value="1"/>
</dbReference>
<dbReference type="InterPro" id="IPR046826">
    <property type="entry name" value="PDH_N"/>
</dbReference>
<dbReference type="RefSeq" id="WP_163691421.1">
    <property type="nucleotide sequence ID" value="NZ_FXTW01000001.1"/>
</dbReference>
<dbReference type="GO" id="GO:0004665">
    <property type="term" value="F:prephenate dehydrogenase (NADP+) activity"/>
    <property type="evidence" value="ECO:0007669"/>
    <property type="project" value="InterPro"/>
</dbReference>
<dbReference type="PANTHER" id="PTHR21363:SF0">
    <property type="entry name" value="PREPHENATE DEHYDROGENASE [NADP(+)]"/>
    <property type="match status" value="1"/>
</dbReference>
<dbReference type="SUPFAM" id="SSF51735">
    <property type="entry name" value="NAD(P)-binding Rossmann-fold domains"/>
    <property type="match status" value="1"/>
</dbReference>
<dbReference type="Proteomes" id="UP000468443">
    <property type="component" value="Unassembled WGS sequence"/>
</dbReference>
<dbReference type="InterPro" id="IPR036291">
    <property type="entry name" value="NAD(P)-bd_dom_sf"/>
</dbReference>
<evidence type="ECO:0000259" key="2">
    <source>
        <dbReference type="PROSITE" id="PS51176"/>
    </source>
</evidence>
<dbReference type="InterPro" id="IPR046825">
    <property type="entry name" value="PDH_C"/>
</dbReference>
<gene>
    <name evidence="3" type="ORF">GWK09_02455</name>
</gene>
<dbReference type="PANTHER" id="PTHR21363">
    <property type="entry name" value="PREPHENATE DEHYDROGENASE"/>
    <property type="match status" value="1"/>
</dbReference>
<proteinExistence type="predicted"/>
<dbReference type="GO" id="GO:0008977">
    <property type="term" value="F:prephenate dehydrogenase (NAD+) activity"/>
    <property type="evidence" value="ECO:0007669"/>
    <property type="project" value="UniProtKB-EC"/>
</dbReference>
<dbReference type="InterPro" id="IPR003099">
    <property type="entry name" value="Prephen_DH"/>
</dbReference>
<dbReference type="GO" id="GO:0006571">
    <property type="term" value="P:tyrosine biosynthetic process"/>
    <property type="evidence" value="ECO:0007669"/>
    <property type="project" value="InterPro"/>
</dbReference>
<protein>
    <submittedName>
        <fullName evidence="3">Prephenate dehydrogenase</fullName>
        <ecNumber evidence="3">1.3.1.12</ecNumber>
    </submittedName>
</protein>
<keyword evidence="1 3" id="KW-0560">Oxidoreductase</keyword>
<evidence type="ECO:0000313" key="3">
    <source>
        <dbReference type="EMBL" id="NER09365.1"/>
    </source>
</evidence>
<dbReference type="Pfam" id="PF02153">
    <property type="entry name" value="PDH_N"/>
    <property type="match status" value="1"/>
</dbReference>
<keyword evidence="4" id="KW-1185">Reference proteome</keyword>
<feature type="domain" description="Prephenate/arogenate dehydrogenase" evidence="2">
    <location>
        <begin position="1"/>
        <end position="286"/>
    </location>
</feature>